<dbReference type="GO" id="GO:0016020">
    <property type="term" value="C:membrane"/>
    <property type="evidence" value="ECO:0007669"/>
    <property type="project" value="UniProtKB-SubCell"/>
</dbReference>
<dbReference type="InterPro" id="IPR028082">
    <property type="entry name" value="Peripla_BP_I"/>
</dbReference>
<evidence type="ECO:0000256" key="4">
    <source>
        <dbReference type="ARBA" id="ARBA00023136"/>
    </source>
</evidence>
<dbReference type="RefSeq" id="WP_184361320.1">
    <property type="nucleotide sequence ID" value="NZ_BAAAKM010000001.1"/>
</dbReference>
<reference evidence="7 8" key="1">
    <citation type="submission" date="2020-08" db="EMBL/GenBank/DDBJ databases">
        <title>Sequencing the genomes of 1000 actinobacteria strains.</title>
        <authorList>
            <person name="Klenk H.-P."/>
        </authorList>
    </citation>
    <scope>NUCLEOTIDE SEQUENCE [LARGE SCALE GENOMIC DNA]</scope>
    <source>
        <strain evidence="7 8">DSM 44598</strain>
    </source>
</reference>
<gene>
    <name evidence="7" type="ORF">HNR07_000481</name>
</gene>
<evidence type="ECO:0000256" key="3">
    <source>
        <dbReference type="ARBA" id="ARBA00022989"/>
    </source>
</evidence>
<accession>A0A840W048</accession>
<protein>
    <submittedName>
        <fullName evidence="7">Branched-chain amino acid transport system substrate-binding protein</fullName>
    </submittedName>
</protein>
<keyword evidence="5" id="KW-0732">Signal</keyword>
<dbReference type="InterPro" id="IPR051010">
    <property type="entry name" value="BCAA_transport"/>
</dbReference>
<dbReference type="AlphaFoldDB" id="A0A840W048"/>
<dbReference type="SUPFAM" id="SSF53822">
    <property type="entry name" value="Periplasmic binding protein-like I"/>
    <property type="match status" value="1"/>
</dbReference>
<dbReference type="EMBL" id="JACHDO010000001">
    <property type="protein sequence ID" value="MBB5489344.1"/>
    <property type="molecule type" value="Genomic_DNA"/>
</dbReference>
<dbReference type="Pfam" id="PF01094">
    <property type="entry name" value="ANF_receptor"/>
    <property type="match status" value="1"/>
</dbReference>
<feature type="domain" description="Receptor ligand binding region" evidence="6">
    <location>
        <begin position="67"/>
        <end position="404"/>
    </location>
</feature>
<name>A0A840W048_9ACTN</name>
<keyword evidence="3" id="KW-1133">Transmembrane helix</keyword>
<dbReference type="Gene3D" id="3.40.50.2300">
    <property type="match status" value="2"/>
</dbReference>
<comment type="subcellular location">
    <subcellularLocation>
        <location evidence="1">Membrane</location>
    </subcellularLocation>
</comment>
<organism evidence="7 8">
    <name type="scientific">Nocardiopsis metallicus</name>
    <dbReference type="NCBI Taxonomy" id="179819"/>
    <lineage>
        <taxon>Bacteria</taxon>
        <taxon>Bacillati</taxon>
        <taxon>Actinomycetota</taxon>
        <taxon>Actinomycetes</taxon>
        <taxon>Streptosporangiales</taxon>
        <taxon>Nocardiopsidaceae</taxon>
        <taxon>Nocardiopsis</taxon>
    </lineage>
</organism>
<comment type="caution">
    <text evidence="7">The sequence shown here is derived from an EMBL/GenBank/DDBJ whole genome shotgun (WGS) entry which is preliminary data.</text>
</comment>
<evidence type="ECO:0000313" key="7">
    <source>
        <dbReference type="EMBL" id="MBB5489344.1"/>
    </source>
</evidence>
<evidence type="ECO:0000313" key="8">
    <source>
        <dbReference type="Proteomes" id="UP000579647"/>
    </source>
</evidence>
<keyword evidence="2" id="KW-0812">Transmembrane</keyword>
<dbReference type="PANTHER" id="PTHR30483:SF6">
    <property type="entry name" value="PERIPLASMIC BINDING PROTEIN OF ABC TRANSPORTER FOR NATURAL AMINO ACIDS"/>
    <property type="match status" value="1"/>
</dbReference>
<evidence type="ECO:0000259" key="6">
    <source>
        <dbReference type="Pfam" id="PF01094"/>
    </source>
</evidence>
<feature type="chain" id="PRO_5038416383" evidence="5">
    <location>
        <begin position="25"/>
        <end position="421"/>
    </location>
</feature>
<evidence type="ECO:0000256" key="1">
    <source>
        <dbReference type="ARBA" id="ARBA00004370"/>
    </source>
</evidence>
<proteinExistence type="predicted"/>
<sequence>MASKKLLGLTAATAALVLGLTACGNGDGDNGANGNGGGNGEAGEEFTFGILYPQTGALAFLGPPQITAAQYAISEINDAGGILGTEVPAIVEGDEAGDAAQANQAANDLVSADVNAVIGAAASSMTQASYDTITAAEIVQCSGSNTAPDLTDIDDGGYYFRTAPSDLLSGPVLARQMIEDNHVDIAIVARADDYGDGYLRAVEEEIEAQGANVVTTESYDPDATNFDSVINSVTGEDPDAIALISFQEGAQVMAELIEAGIGGDQLYITDGLNDPELGETVNEDDPSVIDGVTGVAPGADNPEFNEGLRAFDENLDVFQFAPQVFDCVTAIALAAEAAGSVNGSDYVEHLPEISRPEGTECFSFAECRDLLADGEDIDFQGTSGNIDFDDNGDPTAATFEVFHFGDDGYETLGFEEYSANE</sequence>
<evidence type="ECO:0000256" key="5">
    <source>
        <dbReference type="SAM" id="SignalP"/>
    </source>
</evidence>
<evidence type="ECO:0000256" key="2">
    <source>
        <dbReference type="ARBA" id="ARBA00022692"/>
    </source>
</evidence>
<keyword evidence="4" id="KW-0472">Membrane</keyword>
<dbReference type="PANTHER" id="PTHR30483">
    <property type="entry name" value="LEUCINE-SPECIFIC-BINDING PROTEIN"/>
    <property type="match status" value="1"/>
</dbReference>
<dbReference type="PROSITE" id="PS51257">
    <property type="entry name" value="PROKAR_LIPOPROTEIN"/>
    <property type="match status" value="1"/>
</dbReference>
<dbReference type="Proteomes" id="UP000579647">
    <property type="component" value="Unassembled WGS sequence"/>
</dbReference>
<dbReference type="InterPro" id="IPR001828">
    <property type="entry name" value="ANF_lig-bd_rcpt"/>
</dbReference>
<keyword evidence="8" id="KW-1185">Reference proteome</keyword>
<feature type="signal peptide" evidence="5">
    <location>
        <begin position="1"/>
        <end position="24"/>
    </location>
</feature>
<dbReference type="CDD" id="cd06346">
    <property type="entry name" value="PBP1_ABC_ligand_binding-like"/>
    <property type="match status" value="1"/>
</dbReference>